<organism evidence="1 2">
    <name type="scientific">Dactylonectria estremocensis</name>
    <dbReference type="NCBI Taxonomy" id="1079267"/>
    <lineage>
        <taxon>Eukaryota</taxon>
        <taxon>Fungi</taxon>
        <taxon>Dikarya</taxon>
        <taxon>Ascomycota</taxon>
        <taxon>Pezizomycotina</taxon>
        <taxon>Sordariomycetes</taxon>
        <taxon>Hypocreomycetidae</taxon>
        <taxon>Hypocreales</taxon>
        <taxon>Nectriaceae</taxon>
        <taxon>Dactylonectria</taxon>
    </lineage>
</organism>
<proteinExistence type="predicted"/>
<protein>
    <submittedName>
        <fullName evidence="1">Uncharacterized protein</fullName>
    </submittedName>
</protein>
<evidence type="ECO:0000313" key="2">
    <source>
        <dbReference type="Proteomes" id="UP000717696"/>
    </source>
</evidence>
<gene>
    <name evidence="1" type="ORF">B0J13DRAFT_662994</name>
</gene>
<comment type="caution">
    <text evidence="1">The sequence shown here is derived from an EMBL/GenBank/DDBJ whole genome shotgun (WGS) entry which is preliminary data.</text>
</comment>
<accession>A0A9P9JAL9</accession>
<keyword evidence="2" id="KW-1185">Reference proteome</keyword>
<dbReference type="EMBL" id="JAGMUU010000007">
    <property type="protein sequence ID" value="KAH7149210.1"/>
    <property type="molecule type" value="Genomic_DNA"/>
</dbReference>
<name>A0A9P9JAL9_9HYPO</name>
<dbReference type="OrthoDB" id="417208at2759"/>
<dbReference type="Proteomes" id="UP000717696">
    <property type="component" value="Unassembled WGS sequence"/>
</dbReference>
<reference evidence="1" key="1">
    <citation type="journal article" date="2021" name="Nat. Commun.">
        <title>Genetic determinants of endophytism in the Arabidopsis root mycobiome.</title>
        <authorList>
            <person name="Mesny F."/>
            <person name="Miyauchi S."/>
            <person name="Thiergart T."/>
            <person name="Pickel B."/>
            <person name="Atanasova L."/>
            <person name="Karlsson M."/>
            <person name="Huettel B."/>
            <person name="Barry K.W."/>
            <person name="Haridas S."/>
            <person name="Chen C."/>
            <person name="Bauer D."/>
            <person name="Andreopoulos W."/>
            <person name="Pangilinan J."/>
            <person name="LaButti K."/>
            <person name="Riley R."/>
            <person name="Lipzen A."/>
            <person name="Clum A."/>
            <person name="Drula E."/>
            <person name="Henrissat B."/>
            <person name="Kohler A."/>
            <person name="Grigoriev I.V."/>
            <person name="Martin F.M."/>
            <person name="Hacquard S."/>
        </authorList>
    </citation>
    <scope>NUCLEOTIDE SEQUENCE</scope>
    <source>
        <strain evidence="1">MPI-CAGE-AT-0021</strain>
    </source>
</reference>
<sequence length="302" mass="34664">MLPSELVTSHPAWIPPPAVHGPDPFPLRFPHVRSSNTSLWDALHDMDDINNRALQERILPLCREMEAAYHYEAGEKRAHGMPVALVRKFGETSIRLLRRVWDMHLAYTTTPHVPGVEPGYGGDLGPGFFDSSFNIAIRDVVLKRLHYTDDIMAAQAQDAGELYFTDVLSQHLNDCHERALEERRVLAALYEEVGRRLPNQLTQKKFAALGETPLLVWRRCDDTVFDFHHIHREVVDECQLIWTRENQKFVLRNIVARAVDPELGWESSRQEGSMDSVLSAICDDILETRRLFYGVELDPYNN</sequence>
<dbReference type="AlphaFoldDB" id="A0A9P9JAL9"/>
<evidence type="ECO:0000313" key="1">
    <source>
        <dbReference type="EMBL" id="KAH7149210.1"/>
    </source>
</evidence>